<keyword evidence="2" id="KW-1185">Reference proteome</keyword>
<evidence type="ECO:0000313" key="2">
    <source>
        <dbReference type="Proteomes" id="UP000257109"/>
    </source>
</evidence>
<feature type="non-terminal residue" evidence="1">
    <location>
        <position position="1"/>
    </location>
</feature>
<name>A0A371HU15_MUCPR</name>
<dbReference type="Proteomes" id="UP000257109">
    <property type="component" value="Unassembled WGS sequence"/>
</dbReference>
<reference evidence="1" key="1">
    <citation type="submission" date="2018-05" db="EMBL/GenBank/DDBJ databases">
        <title>Draft genome of Mucuna pruriens seed.</title>
        <authorList>
            <person name="Nnadi N.E."/>
            <person name="Vos R."/>
            <person name="Hasami M.H."/>
            <person name="Devisetty U.K."/>
            <person name="Aguiy J.C."/>
        </authorList>
    </citation>
    <scope>NUCLEOTIDE SEQUENCE [LARGE SCALE GENOMIC DNA]</scope>
    <source>
        <strain evidence="1">JCA_2017</strain>
    </source>
</reference>
<dbReference type="PANTHER" id="PTHR37178">
    <property type="entry name" value="PLANT/PROTEIN"/>
    <property type="match status" value="1"/>
</dbReference>
<comment type="caution">
    <text evidence="1">The sequence shown here is derived from an EMBL/GenBank/DDBJ whole genome shotgun (WGS) entry which is preliminary data.</text>
</comment>
<organism evidence="1 2">
    <name type="scientific">Mucuna pruriens</name>
    <name type="common">Velvet bean</name>
    <name type="synonym">Dolichos pruriens</name>
    <dbReference type="NCBI Taxonomy" id="157652"/>
    <lineage>
        <taxon>Eukaryota</taxon>
        <taxon>Viridiplantae</taxon>
        <taxon>Streptophyta</taxon>
        <taxon>Embryophyta</taxon>
        <taxon>Tracheophyta</taxon>
        <taxon>Spermatophyta</taxon>
        <taxon>Magnoliopsida</taxon>
        <taxon>eudicotyledons</taxon>
        <taxon>Gunneridae</taxon>
        <taxon>Pentapetalae</taxon>
        <taxon>rosids</taxon>
        <taxon>fabids</taxon>
        <taxon>Fabales</taxon>
        <taxon>Fabaceae</taxon>
        <taxon>Papilionoideae</taxon>
        <taxon>50 kb inversion clade</taxon>
        <taxon>NPAAA clade</taxon>
        <taxon>indigoferoid/millettioid clade</taxon>
        <taxon>Phaseoleae</taxon>
        <taxon>Mucuna</taxon>
    </lineage>
</organism>
<dbReference type="AlphaFoldDB" id="A0A371HU15"/>
<sequence length="284" mass="31748">MDKMITSQFTNPTQTFLLLFSTSPSNSTTKSIGFMDSLPSVSPSMVLPPSHPFRRLPPRLLSAPTRSRRLSVSCTLAGDGTDDDLDRALHMDGAIPGTSNEFVKRVSSRAYDMRRNLQQSFDSSSYDVLDANPWRETSKPVYVLTQKENQLCTMKTRRNRSEVERELGLLFSKGGKLRSGLGNQSKQARGGTNKFQMLVEDIREGVLVFEDENEAVKYCDLLEGGGQGCEGVAEIEASSIFDLCQKMRALAVLFRRGRTPPLPESLKLNLRARKRSLEDQDDLM</sequence>
<dbReference type="STRING" id="157652.A0A371HU15"/>
<dbReference type="EMBL" id="QJKJ01001714">
    <property type="protein sequence ID" value="RDY06285.1"/>
    <property type="molecule type" value="Genomic_DNA"/>
</dbReference>
<proteinExistence type="predicted"/>
<accession>A0A371HU15</accession>
<dbReference type="OrthoDB" id="566751at2759"/>
<evidence type="ECO:0000313" key="1">
    <source>
        <dbReference type="EMBL" id="RDY06285.1"/>
    </source>
</evidence>
<gene>
    <name evidence="1" type="ORF">CR513_09751</name>
</gene>
<protein>
    <submittedName>
        <fullName evidence="1">Uncharacterized protein</fullName>
    </submittedName>
</protein>
<dbReference type="PANTHER" id="PTHR37178:SF1">
    <property type="entry name" value="PLANT_PROTEIN"/>
    <property type="match status" value="1"/>
</dbReference>